<evidence type="ECO:0000256" key="1">
    <source>
        <dbReference type="ARBA" id="ARBA00022448"/>
    </source>
</evidence>
<dbReference type="InterPro" id="IPR050093">
    <property type="entry name" value="ABC_SmlMolc_Importer"/>
</dbReference>
<name>A0A9D3AIG8_9FIRM</name>
<dbReference type="Pfam" id="PF00005">
    <property type="entry name" value="ABC_tran"/>
    <property type="match status" value="1"/>
</dbReference>
<keyword evidence="3 5" id="KW-0067">ATP-binding</keyword>
<dbReference type="PROSITE" id="PS00211">
    <property type="entry name" value="ABC_TRANSPORTER_1"/>
    <property type="match status" value="1"/>
</dbReference>
<dbReference type="SMART" id="SM00382">
    <property type="entry name" value="AAA"/>
    <property type="match status" value="1"/>
</dbReference>
<protein>
    <submittedName>
        <fullName evidence="5">ATP-binding cassette domain-containing protein</fullName>
    </submittedName>
</protein>
<evidence type="ECO:0000256" key="2">
    <source>
        <dbReference type="ARBA" id="ARBA00022741"/>
    </source>
</evidence>
<dbReference type="InterPro" id="IPR017871">
    <property type="entry name" value="ABC_transporter-like_CS"/>
</dbReference>
<dbReference type="PANTHER" id="PTHR42781:SF4">
    <property type="entry name" value="SPERMIDINE_PUTRESCINE IMPORT ATP-BINDING PROTEIN POTA"/>
    <property type="match status" value="1"/>
</dbReference>
<dbReference type="EMBL" id="DYXE01000017">
    <property type="protein sequence ID" value="HJH48977.1"/>
    <property type="molecule type" value="Genomic_DNA"/>
</dbReference>
<gene>
    <name evidence="5" type="ORF">K8V39_01790</name>
</gene>
<dbReference type="PANTHER" id="PTHR42781">
    <property type="entry name" value="SPERMIDINE/PUTRESCINE IMPORT ATP-BINDING PROTEIN POTA"/>
    <property type="match status" value="1"/>
</dbReference>
<accession>A0A9D3AIG8</accession>
<dbReference type="GO" id="GO:0005524">
    <property type="term" value="F:ATP binding"/>
    <property type="evidence" value="ECO:0007669"/>
    <property type="project" value="UniProtKB-KW"/>
</dbReference>
<keyword evidence="2" id="KW-0547">Nucleotide-binding</keyword>
<dbReference type="PROSITE" id="PS50893">
    <property type="entry name" value="ABC_TRANSPORTER_2"/>
    <property type="match status" value="1"/>
</dbReference>
<reference evidence="5" key="1">
    <citation type="journal article" date="2021" name="PeerJ">
        <title>Extensive microbial diversity within the chicken gut microbiome revealed by metagenomics and culture.</title>
        <authorList>
            <person name="Gilroy R."/>
            <person name="Ravi A."/>
            <person name="Getino M."/>
            <person name="Pursley I."/>
            <person name="Horton D.L."/>
            <person name="Alikhan N.F."/>
            <person name="Baker D."/>
            <person name="Gharbi K."/>
            <person name="Hall N."/>
            <person name="Watson M."/>
            <person name="Adriaenssens E.M."/>
            <person name="Foster-Nyarko E."/>
            <person name="Jarju S."/>
            <person name="Secka A."/>
            <person name="Antonio M."/>
            <person name="Oren A."/>
            <person name="Chaudhuri R.R."/>
            <person name="La Ragione R."/>
            <person name="Hildebrand F."/>
            <person name="Pallen M.J."/>
        </authorList>
    </citation>
    <scope>NUCLEOTIDE SEQUENCE</scope>
    <source>
        <strain evidence="5">USAMLcec4-12693</strain>
    </source>
</reference>
<dbReference type="InterPro" id="IPR003593">
    <property type="entry name" value="AAA+_ATPase"/>
</dbReference>
<reference evidence="5" key="2">
    <citation type="submission" date="2021-09" db="EMBL/GenBank/DDBJ databases">
        <authorList>
            <person name="Gilroy R."/>
        </authorList>
    </citation>
    <scope>NUCLEOTIDE SEQUENCE</scope>
    <source>
        <strain evidence="5">USAMLcec4-12693</strain>
    </source>
</reference>
<proteinExistence type="predicted"/>
<dbReference type="SUPFAM" id="SSF52540">
    <property type="entry name" value="P-loop containing nucleoside triphosphate hydrolases"/>
    <property type="match status" value="1"/>
</dbReference>
<evidence type="ECO:0000313" key="5">
    <source>
        <dbReference type="EMBL" id="HJH48977.1"/>
    </source>
</evidence>
<sequence>MSIQAEIRKTYGDFKLDIKLDSSSKRIGILGASGCGKSMTLKSIAGIGQPDSGRICIEGKTVYDSAQKINWKPQKRKIGYLFQNYALFPTMTVEANIGAGVRGTKAEKKERTSEMIRKFRLEGLESRLPGQLSGGQQQRVALARIMAYRPEMILLDEPYSALDVYLRDRLQQEMQEMLEDYDGTVILVSHSRDEIYRFSQELLVMDQGTIIRSGSVKEIFADPKRVEAARISGCKNIVKIRRVDAHTIDIPDWCVSLVMKRTVPEDITHIGFRAHDFIPVWGERKENCIAAEVGSIAELPFERKYFIKGAAKGAEEICWFVQRELLGILEEKGMPEFLEMPEEKILLLK</sequence>
<keyword evidence="1" id="KW-0813">Transport</keyword>
<dbReference type="InterPro" id="IPR003439">
    <property type="entry name" value="ABC_transporter-like_ATP-bd"/>
</dbReference>
<evidence type="ECO:0000313" key="6">
    <source>
        <dbReference type="Proteomes" id="UP000813420"/>
    </source>
</evidence>
<dbReference type="InterPro" id="IPR027417">
    <property type="entry name" value="P-loop_NTPase"/>
</dbReference>
<organism evidence="5 6">
    <name type="scientific">Merdimonas faecis</name>
    <dbReference type="NCBI Taxonomy" id="1653435"/>
    <lineage>
        <taxon>Bacteria</taxon>
        <taxon>Bacillati</taxon>
        <taxon>Bacillota</taxon>
        <taxon>Clostridia</taxon>
        <taxon>Lachnospirales</taxon>
        <taxon>Lachnospiraceae</taxon>
        <taxon>Merdimonas</taxon>
    </lineage>
</organism>
<feature type="domain" description="ABC transporter" evidence="4">
    <location>
        <begin position="2"/>
        <end position="232"/>
    </location>
</feature>
<evidence type="ECO:0000259" key="4">
    <source>
        <dbReference type="PROSITE" id="PS50893"/>
    </source>
</evidence>
<dbReference type="Proteomes" id="UP000813420">
    <property type="component" value="Unassembled WGS sequence"/>
</dbReference>
<dbReference type="GO" id="GO:0016887">
    <property type="term" value="F:ATP hydrolysis activity"/>
    <property type="evidence" value="ECO:0007669"/>
    <property type="project" value="InterPro"/>
</dbReference>
<evidence type="ECO:0000256" key="3">
    <source>
        <dbReference type="ARBA" id="ARBA00022840"/>
    </source>
</evidence>
<dbReference type="RefSeq" id="WP_277271553.1">
    <property type="nucleotide sequence ID" value="NZ_DYXE01000017.1"/>
</dbReference>
<comment type="caution">
    <text evidence="5">The sequence shown here is derived from an EMBL/GenBank/DDBJ whole genome shotgun (WGS) entry which is preliminary data.</text>
</comment>
<dbReference type="AlphaFoldDB" id="A0A9D3AIG8"/>
<dbReference type="Gene3D" id="3.40.50.300">
    <property type="entry name" value="P-loop containing nucleotide triphosphate hydrolases"/>
    <property type="match status" value="1"/>
</dbReference>